<dbReference type="Proteomes" id="UP000532440">
    <property type="component" value="Unassembled WGS sequence"/>
</dbReference>
<keyword evidence="3" id="KW-1185">Reference proteome</keyword>
<dbReference type="AlphaFoldDB" id="A0A7W8HHK6"/>
<comment type="caution">
    <text evidence="2">The sequence shown here is derived from an EMBL/GenBank/DDBJ whole genome shotgun (WGS) entry which is preliminary data.</text>
</comment>
<gene>
    <name evidence="2" type="ORF">HNQ70_002057</name>
</gene>
<feature type="region of interest" description="Disordered" evidence="1">
    <location>
        <begin position="1"/>
        <end position="44"/>
    </location>
</feature>
<evidence type="ECO:0000313" key="3">
    <source>
        <dbReference type="Proteomes" id="UP000532440"/>
    </source>
</evidence>
<evidence type="ECO:0000313" key="2">
    <source>
        <dbReference type="EMBL" id="MBB5272043.1"/>
    </source>
</evidence>
<name>A0A7W8HHK6_9BURK</name>
<feature type="compositionally biased region" description="Basic and acidic residues" evidence="1">
    <location>
        <begin position="21"/>
        <end position="44"/>
    </location>
</feature>
<accession>A0A7W8HHK6</accession>
<protein>
    <submittedName>
        <fullName evidence="2">Uncharacterized protein</fullName>
    </submittedName>
</protein>
<reference evidence="2 3" key="1">
    <citation type="submission" date="2020-08" db="EMBL/GenBank/DDBJ databases">
        <title>Genomic Encyclopedia of Type Strains, Phase IV (KMG-IV): sequencing the most valuable type-strain genomes for metagenomic binning, comparative biology and taxonomic classification.</title>
        <authorList>
            <person name="Goeker M."/>
        </authorList>
    </citation>
    <scope>NUCLEOTIDE SEQUENCE [LARGE SCALE GENOMIC DNA]</scope>
    <source>
        <strain evidence="2 3">DSM 29781</strain>
    </source>
</reference>
<proteinExistence type="predicted"/>
<organism evidence="2 3">
    <name type="scientific">Quisquiliibacterium transsilvanicum</name>
    <dbReference type="NCBI Taxonomy" id="1549638"/>
    <lineage>
        <taxon>Bacteria</taxon>
        <taxon>Pseudomonadati</taxon>
        <taxon>Pseudomonadota</taxon>
        <taxon>Betaproteobacteria</taxon>
        <taxon>Burkholderiales</taxon>
        <taxon>Burkholderiaceae</taxon>
        <taxon>Quisquiliibacterium</taxon>
    </lineage>
</organism>
<dbReference type="EMBL" id="JACHGB010000004">
    <property type="protein sequence ID" value="MBB5272043.1"/>
    <property type="molecule type" value="Genomic_DNA"/>
</dbReference>
<evidence type="ECO:0000256" key="1">
    <source>
        <dbReference type="SAM" id="MobiDB-lite"/>
    </source>
</evidence>
<sequence length="126" mass="13922">MLHRLAFGVDGHRGRGGNAFVERRERRPQDEAPDGQRKHAESHPHYAACVGVSLQEPLRIRERLSGFRGLKLRRSSGSVHLVHESTQSCSMSFCGFKRPDGVRAAAPYHRIPASTSSRGPLATTLP</sequence>